<sequence length="381" mass="42418">MTQPLQPALAVTLPLLLRVMSTSRLSSTTMTDIEPAKKGFAPAFCLYDRLYGAVCSLGCSRWLVLTVMAKLEVRIKYCCCCGLNIATLLIALYSLCMYILFLGLAAWSMWRINNGIPDPQPSTVALAQVNVDSNTIILVDPYFDTLGLYTEELKYSIGVRYPVLVINMIIYLIIIISSVLLLFALCLKSPWLMIPWICAVLLDVVRGFISCVMIFVLSGGDVRKIAVGVFFLGLQLFHLNGSILTGLRATCQNMAPLYFTCRLIISLILIVTAKFQSLMAEKKGINYKERSVMADSVNMYPALPSPYAYSSPTTGRRYPGPYQAPYGTYHPGEGAYSRVNKYPANAASSRQADYSKMPPVRNYSNYSGQYSRQYNNYGMTM</sequence>
<dbReference type="AlphaFoldDB" id="A0A085NQY6"/>
<keyword evidence="1" id="KW-0472">Membrane</keyword>
<evidence type="ECO:0000313" key="2">
    <source>
        <dbReference type="EMBL" id="KFD71882.1"/>
    </source>
</evidence>
<organism evidence="2">
    <name type="scientific">Trichuris suis</name>
    <name type="common">pig whipworm</name>
    <dbReference type="NCBI Taxonomy" id="68888"/>
    <lineage>
        <taxon>Eukaryota</taxon>
        <taxon>Metazoa</taxon>
        <taxon>Ecdysozoa</taxon>
        <taxon>Nematoda</taxon>
        <taxon>Enoplea</taxon>
        <taxon>Dorylaimia</taxon>
        <taxon>Trichinellida</taxon>
        <taxon>Trichuridae</taxon>
        <taxon>Trichuris</taxon>
    </lineage>
</organism>
<dbReference type="EMBL" id="KL367480">
    <property type="protein sequence ID" value="KFD71882.1"/>
    <property type="molecule type" value="Genomic_DNA"/>
</dbReference>
<protein>
    <submittedName>
        <fullName evidence="2">Uncharacterized protein</fullName>
    </submittedName>
</protein>
<dbReference type="PANTHER" id="PTHR36694">
    <property type="entry name" value="PASIFLORA 1, ISOFORM A-RELATED"/>
    <property type="match status" value="1"/>
</dbReference>
<name>A0A085NQY6_9BILA</name>
<reference evidence="2" key="1">
    <citation type="journal article" date="2014" name="Nat. Genet.">
        <title>Genome and transcriptome of the porcine whipworm Trichuris suis.</title>
        <authorList>
            <person name="Jex A.R."/>
            <person name="Nejsum P."/>
            <person name="Schwarz E.M."/>
            <person name="Hu L."/>
            <person name="Young N.D."/>
            <person name="Hall R.S."/>
            <person name="Korhonen P.K."/>
            <person name="Liao S."/>
            <person name="Thamsborg S."/>
            <person name="Xia J."/>
            <person name="Xu P."/>
            <person name="Wang S."/>
            <person name="Scheerlinck J.P."/>
            <person name="Hofmann A."/>
            <person name="Sternberg P.W."/>
            <person name="Wang J."/>
            <person name="Gasser R.B."/>
        </authorList>
    </citation>
    <scope>NUCLEOTIDE SEQUENCE [LARGE SCALE GENOMIC DNA]</scope>
    <source>
        <strain evidence="2">DCEP-RM93F</strain>
    </source>
</reference>
<accession>A0A085NQY6</accession>
<feature type="transmembrane region" description="Helical" evidence="1">
    <location>
        <begin position="194"/>
        <end position="219"/>
    </location>
</feature>
<proteinExistence type="predicted"/>
<dbReference type="Proteomes" id="UP000030758">
    <property type="component" value="Unassembled WGS sequence"/>
</dbReference>
<keyword evidence="1" id="KW-1133">Transmembrane helix</keyword>
<keyword evidence="1" id="KW-0812">Transmembrane</keyword>
<feature type="transmembrane region" description="Helical" evidence="1">
    <location>
        <begin position="225"/>
        <end position="245"/>
    </location>
</feature>
<feature type="transmembrane region" description="Helical" evidence="1">
    <location>
        <begin position="83"/>
        <end position="110"/>
    </location>
</feature>
<dbReference type="PANTHER" id="PTHR36694:SF5">
    <property type="entry name" value="PROTEIN CBG13296"/>
    <property type="match status" value="1"/>
</dbReference>
<gene>
    <name evidence="2" type="ORF">M514_08140</name>
</gene>
<feature type="transmembrane region" description="Helical" evidence="1">
    <location>
        <begin position="257"/>
        <end position="275"/>
    </location>
</feature>
<evidence type="ECO:0000256" key="1">
    <source>
        <dbReference type="SAM" id="Phobius"/>
    </source>
</evidence>
<feature type="transmembrane region" description="Helical" evidence="1">
    <location>
        <begin position="164"/>
        <end position="187"/>
    </location>
</feature>